<feature type="non-terminal residue" evidence="2">
    <location>
        <position position="137"/>
    </location>
</feature>
<name>A0A7R8WN48_9CRUS</name>
<evidence type="ECO:0000256" key="1">
    <source>
        <dbReference type="SAM" id="MobiDB-lite"/>
    </source>
</evidence>
<feature type="region of interest" description="Disordered" evidence="1">
    <location>
        <begin position="21"/>
        <end position="56"/>
    </location>
</feature>
<dbReference type="AlphaFoldDB" id="A0A7R8WN48"/>
<sequence length="137" mass="14597">MVARKRKVTCSLCHGKYPPRNHKRRTCPLNRGEGRTATVVTEGAVVGDEGSVGNMDEMENTAIPEEGCGGEPPGKKLKGDETACVDVVEHSSPLREPFPLDSDDSVDGVDVERAPDVPSMAEEPVARETGTGHSQSV</sequence>
<reference evidence="2" key="1">
    <citation type="submission" date="2020-11" db="EMBL/GenBank/DDBJ databases">
        <authorList>
            <person name="Tran Van P."/>
        </authorList>
    </citation>
    <scope>NUCLEOTIDE SEQUENCE</scope>
</reference>
<feature type="compositionally biased region" description="Low complexity" evidence="1">
    <location>
        <begin position="36"/>
        <end position="49"/>
    </location>
</feature>
<feature type="region of interest" description="Disordered" evidence="1">
    <location>
        <begin position="90"/>
        <end position="137"/>
    </location>
</feature>
<dbReference type="EMBL" id="OB670195">
    <property type="protein sequence ID" value="CAD7234867.1"/>
    <property type="molecule type" value="Genomic_DNA"/>
</dbReference>
<accession>A0A7R8WN48</accession>
<feature type="region of interest" description="Disordered" evidence="1">
    <location>
        <begin position="61"/>
        <end position="80"/>
    </location>
</feature>
<evidence type="ECO:0000313" key="2">
    <source>
        <dbReference type="EMBL" id="CAD7234867.1"/>
    </source>
</evidence>
<protein>
    <submittedName>
        <fullName evidence="2">Uncharacterized protein</fullName>
    </submittedName>
</protein>
<gene>
    <name evidence="2" type="ORF">CTOB1V02_LOCUS12683</name>
</gene>
<proteinExistence type="predicted"/>
<organism evidence="2">
    <name type="scientific">Cyprideis torosa</name>
    <dbReference type="NCBI Taxonomy" id="163714"/>
    <lineage>
        <taxon>Eukaryota</taxon>
        <taxon>Metazoa</taxon>
        <taxon>Ecdysozoa</taxon>
        <taxon>Arthropoda</taxon>
        <taxon>Crustacea</taxon>
        <taxon>Oligostraca</taxon>
        <taxon>Ostracoda</taxon>
        <taxon>Podocopa</taxon>
        <taxon>Podocopida</taxon>
        <taxon>Cytherocopina</taxon>
        <taxon>Cytheroidea</taxon>
        <taxon>Cytherideidae</taxon>
        <taxon>Cyprideis</taxon>
    </lineage>
</organism>